<sequence>MYILFGNEIVDSEEIRDIIEGQTPFRVDKDLSKGSKREDTIGFQISIDIEELNNIIKEEYEINDMENEELFDEYMILTDEIGVDLEELMPEGAILNVRSYKWDNSEDRIKAVVAVIPEELGEMKLMDITKRLLTQVD</sequence>
<dbReference type="AlphaFoldDB" id="A0A0A8VSG6"/>
<dbReference type="EMBL" id="CEKZ01000012">
    <property type="protein sequence ID" value="CEQ04573.1"/>
    <property type="molecule type" value="Genomic_DNA"/>
</dbReference>
<proteinExistence type="predicted"/>
<name>A0A0A8VSG6_PARSO</name>
<protein>
    <submittedName>
        <fullName evidence="1">Uncharacterized protein</fullName>
    </submittedName>
</protein>
<dbReference type="RefSeq" id="WP_054632074.1">
    <property type="nucleotide sequence ID" value="NZ_CDLJ01000011.1"/>
</dbReference>
<evidence type="ECO:0000313" key="2">
    <source>
        <dbReference type="Proteomes" id="UP000049127"/>
    </source>
</evidence>
<evidence type="ECO:0000313" key="1">
    <source>
        <dbReference type="EMBL" id="CEQ04573.1"/>
    </source>
</evidence>
<dbReference type="OrthoDB" id="1755920at2"/>
<gene>
    <name evidence="1" type="ORF">R28058_35351</name>
</gene>
<accession>A0A0A8VSG6</accession>
<dbReference type="Proteomes" id="UP000049127">
    <property type="component" value="Unassembled WGS sequence"/>
</dbReference>
<reference evidence="1 2" key="1">
    <citation type="submission" date="2015-01" db="EMBL/GenBank/DDBJ databases">
        <authorList>
            <person name="Aslett A.Martin."/>
            <person name="De Silva Nishadi"/>
        </authorList>
    </citation>
    <scope>NUCLEOTIDE SEQUENCE [LARGE SCALE GENOMIC DNA]</scope>
    <source>
        <strain evidence="1 2">R28058</strain>
    </source>
</reference>
<organism evidence="1 2">
    <name type="scientific">Paraclostridium sordellii</name>
    <name type="common">Clostridium sordellii</name>
    <dbReference type="NCBI Taxonomy" id="1505"/>
    <lineage>
        <taxon>Bacteria</taxon>
        <taxon>Bacillati</taxon>
        <taxon>Bacillota</taxon>
        <taxon>Clostridia</taxon>
        <taxon>Peptostreptococcales</taxon>
        <taxon>Peptostreptococcaceae</taxon>
        <taxon>Paraclostridium</taxon>
    </lineage>
</organism>